<evidence type="ECO:0000259" key="1">
    <source>
        <dbReference type="Pfam" id="PF04194"/>
    </source>
</evidence>
<protein>
    <submittedName>
        <fullName evidence="3 4">Programmed cell death protein 2-like isoform X1</fullName>
    </submittedName>
</protein>
<dbReference type="GO" id="GO:0005737">
    <property type="term" value="C:cytoplasm"/>
    <property type="evidence" value="ECO:0007669"/>
    <property type="project" value="InterPro"/>
</dbReference>
<evidence type="ECO:0000313" key="4">
    <source>
        <dbReference type="RefSeq" id="XP_010261093.1"/>
    </source>
</evidence>
<dbReference type="PANTHER" id="PTHR47762">
    <property type="entry name" value="OSJNBB0079B02.4 PROTEIN"/>
    <property type="match status" value="1"/>
</dbReference>
<dbReference type="Pfam" id="PF04194">
    <property type="entry name" value="PDCD2_C"/>
    <property type="match status" value="1"/>
</dbReference>
<proteinExistence type="predicted"/>
<dbReference type="Proteomes" id="UP000189703">
    <property type="component" value="Unplaced"/>
</dbReference>
<evidence type="ECO:0000313" key="3">
    <source>
        <dbReference type="RefSeq" id="XP_010261091.1"/>
    </source>
</evidence>
<dbReference type="AlphaFoldDB" id="A0A1U8A7Q1"/>
<dbReference type="InterPro" id="IPR007320">
    <property type="entry name" value="PDCD2_C"/>
</dbReference>
<dbReference type="GeneID" id="104600001"/>
<dbReference type="OrthoDB" id="366284at2759"/>
<name>A0A1U8A7Q1_NELNU</name>
<feature type="domain" description="Programmed cell death protein 2 C-terminal" evidence="1">
    <location>
        <begin position="267"/>
        <end position="379"/>
    </location>
</feature>
<dbReference type="RefSeq" id="XP_010261091.1">
    <property type="nucleotide sequence ID" value="XM_010262789.2"/>
</dbReference>
<dbReference type="OMA" id="MPGPWAD"/>
<dbReference type="eggNOG" id="KOG2061">
    <property type="taxonomic scope" value="Eukaryota"/>
</dbReference>
<gene>
    <name evidence="3 4" type="primary">LOC104600001</name>
</gene>
<sequence length="394" mass="43755">MMGKVILGVPGPWAENNLELSDHYTTKIGGLPDWPIPELIHPSLLECGACGSNLCLVAQVSLYSSNNIYAPISTNSLRIEERTLYIFGCVMSKCGNSSHSWRALRVQKSYSGEEPAANCQEVSSLTTCSGTASNSSNWWEDDLWIHNSGADNVGDSEDVDLEDLGKALAEAASLASHSKKQDNCQSPESVEKCSSVRPSARLINASTPVVPCFYIYSQEEASSRGVSAICSKSSPPPQENKCDLDDHKDEETWEEEGYEYDRALDVDRTYLKFKKRMDAYPEQCFRYVQGGKPLLATKDLGEPGTCKLCGGSRHYEFQLMPPLLYFLQEGNDGQLTHLPDWNWMTLIVYTCSKNCSQRSSDGKSNIDDWTVSEEAIIIQFENPLHGSARQSYFS</sequence>
<evidence type="ECO:0000313" key="2">
    <source>
        <dbReference type="Proteomes" id="UP000189703"/>
    </source>
</evidence>
<dbReference type="RefSeq" id="XP_010261093.1">
    <property type="nucleotide sequence ID" value="XM_010262791.2"/>
</dbReference>
<dbReference type="KEGG" id="nnu:104600001"/>
<accession>A0A1U8A7Q1</accession>
<reference evidence="3 4" key="1">
    <citation type="submission" date="2025-04" db="UniProtKB">
        <authorList>
            <consortium name="RefSeq"/>
        </authorList>
    </citation>
    <scope>IDENTIFICATION</scope>
</reference>
<organism evidence="2 3">
    <name type="scientific">Nelumbo nucifera</name>
    <name type="common">Sacred lotus</name>
    <dbReference type="NCBI Taxonomy" id="4432"/>
    <lineage>
        <taxon>Eukaryota</taxon>
        <taxon>Viridiplantae</taxon>
        <taxon>Streptophyta</taxon>
        <taxon>Embryophyta</taxon>
        <taxon>Tracheophyta</taxon>
        <taxon>Spermatophyta</taxon>
        <taxon>Magnoliopsida</taxon>
        <taxon>Proteales</taxon>
        <taxon>Nelumbonaceae</taxon>
        <taxon>Nelumbo</taxon>
    </lineage>
</organism>
<dbReference type="STRING" id="4432.A0A1U8A7Q1"/>
<keyword evidence="2" id="KW-1185">Reference proteome</keyword>
<dbReference type="PANTHER" id="PTHR47762:SF2">
    <property type="entry name" value="OS04G0640800 PROTEIN"/>
    <property type="match status" value="1"/>
</dbReference>